<dbReference type="SUPFAM" id="SSF51735">
    <property type="entry name" value="NAD(P)-binding Rossmann-fold domains"/>
    <property type="match status" value="1"/>
</dbReference>
<evidence type="ECO:0008006" key="6">
    <source>
        <dbReference type="Google" id="ProtNLM"/>
    </source>
</evidence>
<dbReference type="PANTHER" id="PTHR42901:SF1">
    <property type="entry name" value="ALCOHOL DEHYDROGENASE"/>
    <property type="match status" value="1"/>
</dbReference>
<keyword evidence="5" id="KW-1185">Reference proteome</keyword>
<dbReference type="PANTHER" id="PTHR42901">
    <property type="entry name" value="ALCOHOL DEHYDROGENASE"/>
    <property type="match status" value="1"/>
</dbReference>
<proteinExistence type="inferred from homology"/>
<dbReference type="RefSeq" id="XP_064726364.1">
    <property type="nucleotide sequence ID" value="XM_064877639.1"/>
</dbReference>
<evidence type="ECO:0000313" key="5">
    <source>
        <dbReference type="Proteomes" id="UP001334248"/>
    </source>
</evidence>
<protein>
    <recommendedName>
        <fullName evidence="6">Oxidoreductase</fullName>
    </recommendedName>
</protein>
<dbReference type="InterPro" id="IPR036291">
    <property type="entry name" value="NAD(P)-bd_dom_sf"/>
</dbReference>
<dbReference type="CDD" id="cd05233">
    <property type="entry name" value="SDR_c"/>
    <property type="match status" value="1"/>
</dbReference>
<dbReference type="PRINTS" id="PR00081">
    <property type="entry name" value="GDHRDH"/>
</dbReference>
<dbReference type="Gene3D" id="3.40.50.720">
    <property type="entry name" value="NAD(P)-binding Rossmann-like Domain"/>
    <property type="match status" value="1"/>
</dbReference>
<feature type="region of interest" description="Disordered" evidence="3">
    <location>
        <begin position="1"/>
        <end position="24"/>
    </location>
</feature>
<dbReference type="GeneID" id="90002693"/>
<comment type="similarity">
    <text evidence="1">Belongs to the short-chain dehydrogenases/reductases (SDR) family.</text>
</comment>
<dbReference type="Pfam" id="PF00106">
    <property type="entry name" value="adh_short"/>
    <property type="match status" value="1"/>
</dbReference>
<dbReference type="InterPro" id="IPR002347">
    <property type="entry name" value="SDR_fam"/>
</dbReference>
<reference evidence="4 5" key="1">
    <citation type="journal article" date="2023" name="Res Sq">
        <title>Genomic and morphological characterization of Knufia obscura isolated from the Mars 2020 spacecraft assembly facility.</title>
        <authorList>
            <person name="Chander A.M."/>
            <person name="Teixeira M.M."/>
            <person name="Singh N.K."/>
            <person name="Williams M.P."/>
            <person name="Parker C.W."/>
            <person name="Leo P."/>
            <person name="Stajich J.E."/>
            <person name="Torok T."/>
            <person name="Tighe S."/>
            <person name="Mason C.E."/>
            <person name="Venkateswaran K."/>
        </authorList>
    </citation>
    <scope>NUCLEOTIDE SEQUENCE [LARGE SCALE GENOMIC DNA]</scope>
    <source>
        <strain evidence="4 5">CCFEE 5817</strain>
    </source>
</reference>
<keyword evidence="2" id="KW-0560">Oxidoreductase</keyword>
<evidence type="ECO:0000256" key="1">
    <source>
        <dbReference type="ARBA" id="ARBA00006484"/>
    </source>
</evidence>
<accession>A0ABR0RDS6</accession>
<comment type="caution">
    <text evidence="4">The sequence shown here is derived from an EMBL/GenBank/DDBJ whole genome shotgun (WGS) entry which is preliminary data.</text>
</comment>
<name>A0ABR0RDS6_9EURO</name>
<gene>
    <name evidence="4" type="ORF">PMZ80_009244</name>
</gene>
<sequence>MAPFPSPTKKWHDTTYPSLSPTRPELSAKGKTILITGGGTGIGAATAHSFAAAGASRIALLGRRPQPLHDTKTSILQTYSSVSVSVYPTDVTNQSEVDTAFSDFLANTENNKIDILVSNAATIGPRDPIATVNAPAFLASIQQNLAGSLHIAQAFLRHAAPNATAISINSSAAHLNFAPLFAAYSVAKLAVFRLWDSFAFGSPDVSVFHVQPGVVDTDMNKEAGGVEAIGFSDDVSLPATFNVWLASPEARFLKGKFLWANWDVDELKANAKDLEASTKLNVGLVGWPFQDAAWDFKPKVGNW</sequence>
<evidence type="ECO:0000313" key="4">
    <source>
        <dbReference type="EMBL" id="KAK5938274.1"/>
    </source>
</evidence>
<evidence type="ECO:0000256" key="3">
    <source>
        <dbReference type="SAM" id="MobiDB-lite"/>
    </source>
</evidence>
<dbReference type="EMBL" id="JAVHJV010000013">
    <property type="protein sequence ID" value="KAK5938274.1"/>
    <property type="molecule type" value="Genomic_DNA"/>
</dbReference>
<evidence type="ECO:0000256" key="2">
    <source>
        <dbReference type="ARBA" id="ARBA00023002"/>
    </source>
</evidence>
<dbReference type="Proteomes" id="UP001334248">
    <property type="component" value="Unassembled WGS sequence"/>
</dbReference>
<organism evidence="4 5">
    <name type="scientific">Knufia obscura</name>
    <dbReference type="NCBI Taxonomy" id="1635080"/>
    <lineage>
        <taxon>Eukaryota</taxon>
        <taxon>Fungi</taxon>
        <taxon>Dikarya</taxon>
        <taxon>Ascomycota</taxon>
        <taxon>Pezizomycotina</taxon>
        <taxon>Eurotiomycetes</taxon>
        <taxon>Chaetothyriomycetidae</taxon>
        <taxon>Chaetothyriales</taxon>
        <taxon>Trichomeriaceae</taxon>
        <taxon>Knufia</taxon>
    </lineage>
</organism>